<feature type="domain" description="AB hydrolase-1" evidence="2">
    <location>
        <begin position="20"/>
        <end position="121"/>
    </location>
</feature>
<keyword evidence="1" id="KW-0472">Membrane</keyword>
<organism evidence="3 4">
    <name type="scientific">Cephalotrichum gorgonifer</name>
    <dbReference type="NCBI Taxonomy" id="2041049"/>
    <lineage>
        <taxon>Eukaryota</taxon>
        <taxon>Fungi</taxon>
        <taxon>Dikarya</taxon>
        <taxon>Ascomycota</taxon>
        <taxon>Pezizomycotina</taxon>
        <taxon>Sordariomycetes</taxon>
        <taxon>Hypocreomycetidae</taxon>
        <taxon>Microascales</taxon>
        <taxon>Microascaceae</taxon>
        <taxon>Cephalotrichum</taxon>
    </lineage>
</organism>
<protein>
    <recommendedName>
        <fullName evidence="2">AB hydrolase-1 domain-containing protein</fullName>
    </recommendedName>
</protein>
<dbReference type="Proteomes" id="UP001187682">
    <property type="component" value="Unassembled WGS sequence"/>
</dbReference>
<dbReference type="SUPFAM" id="SSF53474">
    <property type="entry name" value="alpha/beta-Hydrolases"/>
    <property type="match status" value="1"/>
</dbReference>
<keyword evidence="1" id="KW-1133">Transmembrane helix</keyword>
<dbReference type="InterPro" id="IPR029058">
    <property type="entry name" value="AB_hydrolase_fold"/>
</dbReference>
<evidence type="ECO:0000313" key="3">
    <source>
        <dbReference type="EMBL" id="SPO01971.1"/>
    </source>
</evidence>
<proteinExistence type="predicted"/>
<dbReference type="Gene3D" id="3.40.50.1820">
    <property type="entry name" value="alpha/beta hydrolase"/>
    <property type="match status" value="1"/>
</dbReference>
<dbReference type="PANTHER" id="PTHR43798">
    <property type="entry name" value="MONOACYLGLYCEROL LIPASE"/>
    <property type="match status" value="1"/>
</dbReference>
<comment type="caution">
    <text evidence="3">The sequence shown here is derived from an EMBL/GenBank/DDBJ whole genome shotgun (WGS) entry which is preliminary data.</text>
</comment>
<keyword evidence="1" id="KW-0812">Transmembrane</keyword>
<dbReference type="AlphaFoldDB" id="A0AAE8MWG6"/>
<dbReference type="EMBL" id="ONZQ02000005">
    <property type="protein sequence ID" value="SPO01971.1"/>
    <property type="molecule type" value="Genomic_DNA"/>
</dbReference>
<dbReference type="InterPro" id="IPR050266">
    <property type="entry name" value="AB_hydrolase_sf"/>
</dbReference>
<dbReference type="Pfam" id="PF00561">
    <property type="entry name" value="Abhydrolase_1"/>
    <property type="match status" value="1"/>
</dbReference>
<sequence length="265" mass="29108">MAAAQPELFFESHNEDKQETIILLHGLLSSHKEYDSVIPHLGAYHILAVDLNGHSGSAAIKPTTTSSSAENVAALIRARAKGGAAHVVGLSFGGFVGLVLAGRHPDLVRSLFVTGAAPFEGLYKWMAERPSVIWYSMRALLGMPVWLYWWLAEAKGMKKNDGLYADMQKNLTWENVKDCYTSILSLSFEDVGKIEVRVLGVAGDKDDDLGSTRKMGEVLRDGRAVVVRGAVHAWDLQFPELFARGVLAWVREEELPVEFESLVAS</sequence>
<evidence type="ECO:0000256" key="1">
    <source>
        <dbReference type="SAM" id="Phobius"/>
    </source>
</evidence>
<evidence type="ECO:0000313" key="4">
    <source>
        <dbReference type="Proteomes" id="UP001187682"/>
    </source>
</evidence>
<name>A0AAE8MWG6_9PEZI</name>
<gene>
    <name evidence="3" type="ORF">DNG_04644</name>
</gene>
<accession>A0AAE8MWG6</accession>
<feature type="transmembrane region" description="Helical" evidence="1">
    <location>
        <begin position="132"/>
        <end position="151"/>
    </location>
</feature>
<feature type="transmembrane region" description="Helical" evidence="1">
    <location>
        <begin position="84"/>
        <end position="102"/>
    </location>
</feature>
<keyword evidence="4" id="KW-1185">Reference proteome</keyword>
<dbReference type="GO" id="GO:0016020">
    <property type="term" value="C:membrane"/>
    <property type="evidence" value="ECO:0007669"/>
    <property type="project" value="TreeGrafter"/>
</dbReference>
<reference evidence="3" key="1">
    <citation type="submission" date="2018-03" db="EMBL/GenBank/DDBJ databases">
        <authorList>
            <person name="Guldener U."/>
        </authorList>
    </citation>
    <scope>NUCLEOTIDE SEQUENCE</scope>
</reference>
<dbReference type="InterPro" id="IPR000073">
    <property type="entry name" value="AB_hydrolase_1"/>
</dbReference>
<evidence type="ECO:0000259" key="2">
    <source>
        <dbReference type="Pfam" id="PF00561"/>
    </source>
</evidence>
<dbReference type="PANTHER" id="PTHR43798:SF33">
    <property type="entry name" value="HYDROLASE, PUTATIVE (AFU_ORTHOLOGUE AFUA_2G14860)-RELATED"/>
    <property type="match status" value="1"/>
</dbReference>